<evidence type="ECO:0000313" key="14">
    <source>
        <dbReference type="Proteomes" id="UP000195570"/>
    </source>
</evidence>
<dbReference type="GO" id="GO:0003676">
    <property type="term" value="F:nucleic acid binding"/>
    <property type="evidence" value="ECO:0007669"/>
    <property type="project" value="UniProtKB-UniRule"/>
</dbReference>
<dbReference type="InterPro" id="IPR029063">
    <property type="entry name" value="SAM-dependent_MTases_sf"/>
</dbReference>
<dbReference type="EC" id="2.1.1.57" evidence="1 11"/>
<dbReference type="PROSITE" id="PS51613">
    <property type="entry name" value="SAM_MT_RRMJ"/>
    <property type="match status" value="1"/>
</dbReference>
<comment type="caution">
    <text evidence="13">The sequence shown here is derived from an EMBL/GenBank/DDBJ whole genome shotgun (WGS) entry which is preliminary data.</text>
</comment>
<comment type="catalytic activity">
    <reaction evidence="9 11">
        <text>a 5'-end (N(7)-methyl 5'-triphosphoguanosine)-ribonucleoside in mRNA + S-adenosyl-L-methionine = a 5'-end (N(7)-methyl 5'-triphosphoguanosine)-(2'-O-methyl-ribonucleoside) in mRNA + S-adenosyl-L-homocysteine + H(+)</text>
        <dbReference type="Rhea" id="RHEA:67020"/>
        <dbReference type="Rhea" id="RHEA-COMP:17167"/>
        <dbReference type="Rhea" id="RHEA-COMP:17168"/>
        <dbReference type="ChEBI" id="CHEBI:15378"/>
        <dbReference type="ChEBI" id="CHEBI:57856"/>
        <dbReference type="ChEBI" id="CHEBI:59789"/>
        <dbReference type="ChEBI" id="CHEBI:156461"/>
        <dbReference type="ChEBI" id="CHEBI:167609"/>
        <dbReference type="EC" id="2.1.1.57"/>
    </reaction>
</comment>
<dbReference type="RefSeq" id="XP_067080952.1">
    <property type="nucleotide sequence ID" value="XM_067224851.1"/>
</dbReference>
<keyword evidence="3 11" id="KW-0489">Methyltransferase</keyword>
<evidence type="ECO:0000256" key="2">
    <source>
        <dbReference type="ARBA" id="ARBA00021136"/>
    </source>
</evidence>
<name>A0A1G4IDE9_TRYEQ</name>
<dbReference type="GeneID" id="92375587"/>
<evidence type="ECO:0000256" key="5">
    <source>
        <dbReference type="ARBA" id="ARBA00022679"/>
    </source>
</evidence>
<dbReference type="PANTHER" id="PTHR16121">
    <property type="entry name" value="CAP-SPECIFIC MRNA (NUCLEOSIDE-2'-O-)-METHYLTRANSFERASE 1-RELATED"/>
    <property type="match status" value="1"/>
</dbReference>
<keyword evidence="6 11" id="KW-0949">S-adenosyl-L-methionine</keyword>
<dbReference type="GO" id="GO:0016556">
    <property type="term" value="P:mRNA modification"/>
    <property type="evidence" value="ECO:0007669"/>
    <property type="project" value="UniProtKB-UniRule"/>
</dbReference>
<dbReference type="VEuPathDB" id="TriTrypDB:TEOVI_000164700"/>
<proteinExistence type="predicted"/>
<dbReference type="GO" id="GO:0005737">
    <property type="term" value="C:cytoplasm"/>
    <property type="evidence" value="ECO:0007669"/>
    <property type="project" value="TreeGrafter"/>
</dbReference>
<evidence type="ECO:0000256" key="10">
    <source>
        <dbReference type="ARBA" id="ARBA00054698"/>
    </source>
</evidence>
<evidence type="ECO:0000259" key="12">
    <source>
        <dbReference type="PROSITE" id="PS51613"/>
    </source>
</evidence>
<protein>
    <recommendedName>
        <fullName evidence="2 11">Cap-specific mRNA (nucleoside-2'-O-)-methyltransferase 1</fullName>
        <ecNumber evidence="1 11">2.1.1.57</ecNumber>
    </recommendedName>
    <alternativeName>
        <fullName evidence="8 11">Cap1 2'O-ribose methyltransferase 1</fullName>
    </alternativeName>
</protein>
<keyword evidence="4 11" id="KW-0507">mRNA processing</keyword>
<evidence type="ECO:0000256" key="4">
    <source>
        <dbReference type="ARBA" id="ARBA00022664"/>
    </source>
</evidence>
<dbReference type="GO" id="GO:0005634">
    <property type="term" value="C:nucleus"/>
    <property type="evidence" value="ECO:0007669"/>
    <property type="project" value="UniProtKB-SubCell"/>
</dbReference>
<evidence type="ECO:0000256" key="11">
    <source>
        <dbReference type="RuleBase" id="RU368012"/>
    </source>
</evidence>
<dbReference type="Gene3D" id="3.40.50.12760">
    <property type="match status" value="1"/>
</dbReference>
<dbReference type="InterPro" id="IPR002877">
    <property type="entry name" value="RNA_MeTrfase_FtsJ_dom"/>
</dbReference>
<dbReference type="FunFam" id="3.40.50.12760:FF:000005">
    <property type="entry name" value="Methyltransferase, putative"/>
    <property type="match status" value="1"/>
</dbReference>
<comment type="subcellular location">
    <subcellularLocation>
        <location evidence="11">Nucleus</location>
    </subcellularLocation>
</comment>
<dbReference type="AlphaFoldDB" id="A0A1G4IDE9"/>
<sequence>MPAVADCTVVFPLRHDPASTHPDVSGLVGKAFERVNWRDAFDTFLAEERSALWAAKTAFDNTDTSAYIAARDALFPQAVSGVHGAVAFRNRAGHKLHETMEAVGLWEYLKGGATRAKGTFTFVDVCGGPGAFSQALFAMGKEHKLRLRGFGLTLRNVKGLDWYTDLPSRSFFPCYGIDGTGDVFKLENIESLCSLTCKENVRLVVADGGFDVPTEVVNFQETISCRIVYGQWLSAVKLLRPGGCFVLKLFDCFSPFTRAILFLTTHLYESVQVVKPRHSRVVNSERYLVCIGFIGAPKQWLEHFERCYQEGFVDNDNIPTVLPTSLFSGDKIFGADVERMSATIASNQVSGLHAILEKLQSKPAVEEVKS</sequence>
<evidence type="ECO:0000256" key="7">
    <source>
        <dbReference type="ARBA" id="ARBA00023042"/>
    </source>
</evidence>
<dbReference type="InterPro" id="IPR050851">
    <property type="entry name" value="mRNA_Cap_2O-Ribose_MeTrfase"/>
</dbReference>
<gene>
    <name evidence="13" type="ORF">TEOVI_000164700</name>
</gene>
<dbReference type="GO" id="GO:0032259">
    <property type="term" value="P:methylation"/>
    <property type="evidence" value="ECO:0007669"/>
    <property type="project" value="UniProtKB-KW"/>
</dbReference>
<evidence type="ECO:0000256" key="8">
    <source>
        <dbReference type="ARBA" id="ARBA00032504"/>
    </source>
</evidence>
<feature type="domain" description="RrmJ-type SAM-dependent 2'-O-MTase" evidence="12">
    <location>
        <begin position="87"/>
        <end position="294"/>
    </location>
</feature>
<keyword evidence="7 11" id="KW-0506">mRNA capping</keyword>
<keyword evidence="11" id="KW-0539">Nucleus</keyword>
<evidence type="ECO:0000256" key="9">
    <source>
        <dbReference type="ARBA" id="ARBA00049042"/>
    </source>
</evidence>
<keyword evidence="5 11" id="KW-0808">Transferase</keyword>
<accession>A0A1G4IDE9</accession>
<dbReference type="EMBL" id="CZPT02001358">
    <property type="protein sequence ID" value="SCU70078.1"/>
    <property type="molecule type" value="Genomic_DNA"/>
</dbReference>
<dbReference type="Pfam" id="PF01728">
    <property type="entry name" value="FtsJ"/>
    <property type="match status" value="1"/>
</dbReference>
<evidence type="ECO:0000256" key="1">
    <source>
        <dbReference type="ARBA" id="ARBA00011923"/>
    </source>
</evidence>
<comment type="function">
    <text evidence="11">S-adenosyl-L-methionine-dependent methyltransferase that mediates RNA cap1 2'-O-ribose methylation to the 5'-cap structure of RNAs. Methylates the ribose of the first nucleotide of a m(7)GpppG-capped mRNA to produce m(7)GpppNmp (cap1).</text>
</comment>
<evidence type="ECO:0000313" key="13">
    <source>
        <dbReference type="EMBL" id="SCU70078.1"/>
    </source>
</evidence>
<keyword evidence="14" id="KW-1185">Reference proteome</keyword>
<organism evidence="13 14">
    <name type="scientific">Trypanosoma equiperdum</name>
    <dbReference type="NCBI Taxonomy" id="5694"/>
    <lineage>
        <taxon>Eukaryota</taxon>
        <taxon>Discoba</taxon>
        <taxon>Euglenozoa</taxon>
        <taxon>Kinetoplastea</taxon>
        <taxon>Metakinetoplastina</taxon>
        <taxon>Trypanosomatida</taxon>
        <taxon>Trypanosomatidae</taxon>
        <taxon>Trypanosoma</taxon>
    </lineage>
</organism>
<dbReference type="GO" id="GO:0006370">
    <property type="term" value="P:7-methylguanosine mRNA capping"/>
    <property type="evidence" value="ECO:0007669"/>
    <property type="project" value="UniProtKB-UniRule"/>
</dbReference>
<dbReference type="GO" id="GO:0004483">
    <property type="term" value="F:methyltransferase cap1 activity"/>
    <property type="evidence" value="ECO:0007669"/>
    <property type="project" value="UniProtKB-UniRule"/>
</dbReference>
<evidence type="ECO:0000256" key="3">
    <source>
        <dbReference type="ARBA" id="ARBA00022603"/>
    </source>
</evidence>
<dbReference type="SUPFAM" id="SSF53335">
    <property type="entry name" value="S-adenosyl-L-methionine-dependent methyltransferases"/>
    <property type="match status" value="1"/>
</dbReference>
<evidence type="ECO:0000256" key="6">
    <source>
        <dbReference type="ARBA" id="ARBA00022691"/>
    </source>
</evidence>
<dbReference type="PANTHER" id="PTHR16121:SF0">
    <property type="entry name" value="CAP-SPECIFIC MRNA (NUCLEOSIDE-2'-O-)-METHYLTRANSFERASE 1"/>
    <property type="match status" value="1"/>
</dbReference>
<dbReference type="Proteomes" id="UP000195570">
    <property type="component" value="Unassembled WGS sequence"/>
</dbReference>
<reference evidence="13" key="1">
    <citation type="submission" date="2016-09" db="EMBL/GenBank/DDBJ databases">
        <authorList>
            <person name="Hebert L."/>
            <person name="Moumen B."/>
        </authorList>
    </citation>
    <scope>NUCLEOTIDE SEQUENCE [LARGE SCALE GENOMIC DNA]</scope>
    <source>
        <strain evidence="13">OVI</strain>
    </source>
</reference>
<comment type="function">
    <text evidence="10">S-adenosyl-L-methionine-dependent methyltransferase that mediates RNA cap1 2'-O-ribose methylation to the 5'-cap structure of spliced leader and U1 small nuclear RNAs. Methylates the ribose of the first nucleotide of a m(7)GpppG-capped RNA to produce m(7)GpppNmp (cap1). Cap1 modification is linked to higher levels of translation. Recognizes a guanosine cap on RNA independent of its N(7) methylation status.</text>
</comment>
<dbReference type="InterPro" id="IPR025816">
    <property type="entry name" value="RrmJ-type_MeTrfase"/>
</dbReference>